<evidence type="ECO:0000256" key="3">
    <source>
        <dbReference type="ARBA" id="ARBA00023157"/>
    </source>
</evidence>
<keyword evidence="2 6" id="KW-0106">Calcium</keyword>
<proteinExistence type="inferred from homology"/>
<reference evidence="9" key="2">
    <citation type="journal article" date="2007" name="PLoS Biol.">
        <title>Survey sequencing and comparative analysis of the elephant shark (Callorhinchus milii) genome.</title>
        <authorList>
            <person name="Venkatesh B."/>
            <person name="Kirkness E.F."/>
            <person name="Loh Y.H."/>
            <person name="Halpern A.L."/>
            <person name="Lee A.P."/>
            <person name="Johnson J."/>
            <person name="Dandona N."/>
            <person name="Viswanathan L.D."/>
            <person name="Tay A."/>
            <person name="Venter J.C."/>
            <person name="Strausberg R.L."/>
            <person name="Brenner S."/>
        </authorList>
    </citation>
    <scope>NUCLEOTIDE SEQUENCE [LARGE SCALE GENOMIC DNA]</scope>
</reference>
<dbReference type="PROSITE" id="PS51828">
    <property type="entry name" value="PTX_2"/>
    <property type="match status" value="1"/>
</dbReference>
<keyword evidence="9" id="KW-1185">Reference proteome</keyword>
<dbReference type="GO" id="GO:0046872">
    <property type="term" value="F:metal ion binding"/>
    <property type="evidence" value="ECO:0007669"/>
    <property type="project" value="UniProtKB-KW"/>
</dbReference>
<evidence type="ECO:0000259" key="7">
    <source>
        <dbReference type="PROSITE" id="PS51828"/>
    </source>
</evidence>
<feature type="domain" description="Pentraxin (PTX)" evidence="7">
    <location>
        <begin position="15"/>
        <end position="221"/>
    </location>
</feature>
<comment type="similarity">
    <text evidence="6">Belongs to the pentraxin family.</text>
</comment>
<dbReference type="GeneTree" id="ENSGT01030000234935"/>
<dbReference type="InterPro" id="IPR051360">
    <property type="entry name" value="Neuronal_Pentraxin_Related"/>
</dbReference>
<comment type="caution">
    <text evidence="5">Lacks conserved residue(s) required for the propagation of feature annotation.</text>
</comment>
<dbReference type="PRINTS" id="PR00895">
    <property type="entry name" value="PENTAXIN"/>
</dbReference>
<evidence type="ECO:0000313" key="8">
    <source>
        <dbReference type="Ensembl" id="ENSCMIP00000023970.1"/>
    </source>
</evidence>
<keyword evidence="3" id="KW-1015">Disulfide bond</keyword>
<dbReference type="Gene3D" id="2.60.120.200">
    <property type="match status" value="1"/>
</dbReference>
<keyword evidence="1 6" id="KW-0479">Metal-binding</keyword>
<keyword evidence="4" id="KW-0325">Glycoprotein</keyword>
<dbReference type="PANTHER" id="PTHR19277:SF125">
    <property type="entry name" value="B6"/>
    <property type="match status" value="1"/>
</dbReference>
<dbReference type="GO" id="GO:0005576">
    <property type="term" value="C:extracellular region"/>
    <property type="evidence" value="ECO:0007669"/>
    <property type="project" value="UniProtKB-SubCell"/>
</dbReference>
<reference evidence="8" key="4">
    <citation type="submission" date="2025-08" db="UniProtKB">
        <authorList>
            <consortium name="Ensembl"/>
        </authorList>
    </citation>
    <scope>IDENTIFICATION</scope>
</reference>
<protein>
    <recommendedName>
        <fullName evidence="6">Pentraxin family member</fullName>
    </recommendedName>
</protein>
<comment type="cofactor">
    <cofactor evidence="6">
        <name>Ca(2+)</name>
        <dbReference type="ChEBI" id="CHEBI:29108"/>
    </cofactor>
    <text evidence="6">Binds 2 calcium ions per subunit.</text>
</comment>
<reference evidence="8" key="5">
    <citation type="submission" date="2025-09" db="UniProtKB">
        <authorList>
            <consortium name="Ensembl"/>
        </authorList>
    </citation>
    <scope>IDENTIFICATION</scope>
</reference>
<reference evidence="9" key="3">
    <citation type="journal article" date="2014" name="Nature">
        <title>Elephant shark genome provides unique insights into gnathostome evolution.</title>
        <authorList>
            <consortium name="International Elephant Shark Genome Sequencing Consortium"/>
            <person name="Venkatesh B."/>
            <person name="Lee A.P."/>
            <person name="Ravi V."/>
            <person name="Maurya A.K."/>
            <person name="Lian M.M."/>
            <person name="Swann J.B."/>
            <person name="Ohta Y."/>
            <person name="Flajnik M.F."/>
            <person name="Sutoh Y."/>
            <person name="Kasahara M."/>
            <person name="Hoon S."/>
            <person name="Gangu V."/>
            <person name="Roy S.W."/>
            <person name="Irimia M."/>
            <person name="Korzh V."/>
            <person name="Kondrychyn I."/>
            <person name="Lim Z.W."/>
            <person name="Tay B.H."/>
            <person name="Tohari S."/>
            <person name="Kong K.W."/>
            <person name="Ho S."/>
            <person name="Lorente-Galdos B."/>
            <person name="Quilez J."/>
            <person name="Marques-Bonet T."/>
            <person name="Raney B.J."/>
            <person name="Ingham P.W."/>
            <person name="Tay A."/>
            <person name="Hillier L.W."/>
            <person name="Minx P."/>
            <person name="Boehm T."/>
            <person name="Wilson R.K."/>
            <person name="Brenner S."/>
            <person name="Warren W.C."/>
        </authorList>
    </citation>
    <scope>NUCLEOTIDE SEQUENCE [LARGE SCALE GENOMIC DNA]</scope>
</reference>
<organism evidence="8 9">
    <name type="scientific">Callorhinchus milii</name>
    <name type="common">Ghost shark</name>
    <dbReference type="NCBI Taxonomy" id="7868"/>
    <lineage>
        <taxon>Eukaryota</taxon>
        <taxon>Metazoa</taxon>
        <taxon>Chordata</taxon>
        <taxon>Craniata</taxon>
        <taxon>Vertebrata</taxon>
        <taxon>Chondrichthyes</taxon>
        <taxon>Holocephali</taxon>
        <taxon>Chimaeriformes</taxon>
        <taxon>Callorhinchidae</taxon>
        <taxon>Callorhinchus</taxon>
    </lineage>
</organism>
<name>A0A4W3ITH1_CALMI</name>
<comment type="subcellular location">
    <subcellularLocation>
        <location evidence="6">Secreted</location>
    </subcellularLocation>
</comment>
<accession>A0A4W3ITH1</accession>
<dbReference type="PANTHER" id="PTHR19277">
    <property type="entry name" value="PENTRAXIN"/>
    <property type="match status" value="1"/>
</dbReference>
<dbReference type="AlphaFoldDB" id="A0A4W3ITH1"/>
<dbReference type="Proteomes" id="UP000314986">
    <property type="component" value="Unassembled WGS sequence"/>
</dbReference>
<dbReference type="Ensembl" id="ENSCMIT00000024373.1">
    <property type="protein sequence ID" value="ENSCMIP00000023970.1"/>
    <property type="gene ID" value="ENSCMIG00000010668.1"/>
</dbReference>
<evidence type="ECO:0000256" key="4">
    <source>
        <dbReference type="ARBA" id="ARBA00023180"/>
    </source>
</evidence>
<evidence type="ECO:0000256" key="5">
    <source>
        <dbReference type="PROSITE-ProRule" id="PRU01172"/>
    </source>
</evidence>
<dbReference type="SUPFAM" id="SSF49899">
    <property type="entry name" value="Concanavalin A-like lectins/glucanases"/>
    <property type="match status" value="1"/>
</dbReference>
<evidence type="ECO:0000256" key="2">
    <source>
        <dbReference type="ARBA" id="ARBA00022837"/>
    </source>
</evidence>
<dbReference type="InterPro" id="IPR001759">
    <property type="entry name" value="PTX_dom"/>
</dbReference>
<sequence>CGLLAQIRSTCASLKDQKALFRPAAIGKYGTLSPGTSIPALDNFTLCIYVRPTEIIENGMTVFTYNTDRKLYSRFSRNHELGIMIKDSSLIIWLFGTEIELDYVLSLHNWHYLCLTWHSAHHKANIYVNKTQIHTKFLVQDYKLFPNGSLLLGQSHKRRPDRLQVDLDMAFVGELYMFNLWNYIKRHQILNLGCEDGNIISWNSQQWDFMGLDLEYDYLLPCCKYCRLTAHQISLNPIDCTPNITQSH</sequence>
<comment type="subunit">
    <text evidence="6">Homopentamer. Pentaxin (or pentraxin) have a discoid arrangement of 5 non-covalently bound subunits.</text>
</comment>
<reference evidence="9" key="1">
    <citation type="journal article" date="2006" name="Science">
        <title>Ancient noncoding elements conserved in the human genome.</title>
        <authorList>
            <person name="Venkatesh B."/>
            <person name="Kirkness E.F."/>
            <person name="Loh Y.H."/>
            <person name="Halpern A.L."/>
            <person name="Lee A.P."/>
            <person name="Johnson J."/>
            <person name="Dandona N."/>
            <person name="Viswanathan L.D."/>
            <person name="Tay A."/>
            <person name="Venter J.C."/>
            <person name="Strausberg R.L."/>
            <person name="Brenner S."/>
        </authorList>
    </citation>
    <scope>NUCLEOTIDE SEQUENCE [LARGE SCALE GENOMIC DNA]</scope>
</reference>
<evidence type="ECO:0000256" key="6">
    <source>
        <dbReference type="RuleBase" id="RU362112"/>
    </source>
</evidence>
<dbReference type="Pfam" id="PF00354">
    <property type="entry name" value="Pentaxin"/>
    <property type="match status" value="1"/>
</dbReference>
<dbReference type="InParanoid" id="A0A4W3ITH1"/>
<dbReference type="SMART" id="SM00159">
    <property type="entry name" value="PTX"/>
    <property type="match status" value="1"/>
</dbReference>
<dbReference type="OMA" id="NASHEMV"/>
<dbReference type="InterPro" id="IPR013320">
    <property type="entry name" value="ConA-like_dom_sf"/>
</dbReference>
<evidence type="ECO:0000256" key="1">
    <source>
        <dbReference type="ARBA" id="ARBA00022723"/>
    </source>
</evidence>
<evidence type="ECO:0000313" key="9">
    <source>
        <dbReference type="Proteomes" id="UP000314986"/>
    </source>
</evidence>